<dbReference type="InParanoid" id="A0A0C3AGQ2"/>
<reference evidence="2" key="2">
    <citation type="submission" date="2015-01" db="EMBL/GenBank/DDBJ databases">
        <title>Evolutionary Origins and Diversification of the Mycorrhizal Mutualists.</title>
        <authorList>
            <consortium name="DOE Joint Genome Institute"/>
            <consortium name="Mycorrhizal Genomics Consortium"/>
            <person name="Kohler A."/>
            <person name="Kuo A."/>
            <person name="Nagy L.G."/>
            <person name="Floudas D."/>
            <person name="Copeland A."/>
            <person name="Barry K.W."/>
            <person name="Cichocki N."/>
            <person name="Veneault-Fourrey C."/>
            <person name="LaButti K."/>
            <person name="Lindquist E.A."/>
            <person name="Lipzen A."/>
            <person name="Lundell T."/>
            <person name="Morin E."/>
            <person name="Murat C."/>
            <person name="Riley R."/>
            <person name="Ohm R."/>
            <person name="Sun H."/>
            <person name="Tunlid A."/>
            <person name="Henrissat B."/>
            <person name="Grigoriev I.V."/>
            <person name="Hibbett D.S."/>
            <person name="Martin F."/>
        </authorList>
    </citation>
    <scope>NUCLEOTIDE SEQUENCE [LARGE SCALE GENOMIC DNA]</scope>
    <source>
        <strain evidence="2">Foug A</strain>
    </source>
</reference>
<sequence length="85" mass="9674">IAGHKDVEGSEVVDRKVKLVAKGKARLSPRNKLPTALREQLPHSIPALKQDHNKKLKKLWKDKWSILSHFPHLSTINPTLPSNTW</sequence>
<dbReference type="HOGENOM" id="CLU_164205_1_1_1"/>
<feature type="non-terminal residue" evidence="1">
    <location>
        <position position="85"/>
    </location>
</feature>
<feature type="non-terminal residue" evidence="1">
    <location>
        <position position="1"/>
    </location>
</feature>
<dbReference type="AlphaFoldDB" id="A0A0C3AGQ2"/>
<dbReference type="Proteomes" id="UP000053989">
    <property type="component" value="Unassembled WGS sequence"/>
</dbReference>
<gene>
    <name evidence="1" type="ORF">SCLCIDRAFT_58931</name>
</gene>
<name>A0A0C3AGQ2_9AGAM</name>
<proteinExistence type="predicted"/>
<keyword evidence="2" id="KW-1185">Reference proteome</keyword>
<organism evidence="1 2">
    <name type="scientific">Scleroderma citrinum Foug A</name>
    <dbReference type="NCBI Taxonomy" id="1036808"/>
    <lineage>
        <taxon>Eukaryota</taxon>
        <taxon>Fungi</taxon>
        <taxon>Dikarya</taxon>
        <taxon>Basidiomycota</taxon>
        <taxon>Agaricomycotina</taxon>
        <taxon>Agaricomycetes</taxon>
        <taxon>Agaricomycetidae</taxon>
        <taxon>Boletales</taxon>
        <taxon>Sclerodermatineae</taxon>
        <taxon>Sclerodermataceae</taxon>
        <taxon>Scleroderma</taxon>
    </lineage>
</organism>
<protein>
    <submittedName>
        <fullName evidence="1">Uncharacterized protein</fullName>
    </submittedName>
</protein>
<evidence type="ECO:0000313" key="2">
    <source>
        <dbReference type="Proteomes" id="UP000053989"/>
    </source>
</evidence>
<reference evidence="1 2" key="1">
    <citation type="submission" date="2014-04" db="EMBL/GenBank/DDBJ databases">
        <authorList>
            <consortium name="DOE Joint Genome Institute"/>
            <person name="Kuo A."/>
            <person name="Kohler A."/>
            <person name="Nagy L.G."/>
            <person name="Floudas D."/>
            <person name="Copeland A."/>
            <person name="Barry K.W."/>
            <person name="Cichocki N."/>
            <person name="Veneault-Fourrey C."/>
            <person name="LaButti K."/>
            <person name="Lindquist E.A."/>
            <person name="Lipzen A."/>
            <person name="Lundell T."/>
            <person name="Morin E."/>
            <person name="Murat C."/>
            <person name="Sun H."/>
            <person name="Tunlid A."/>
            <person name="Henrissat B."/>
            <person name="Grigoriev I.V."/>
            <person name="Hibbett D.S."/>
            <person name="Martin F."/>
            <person name="Nordberg H.P."/>
            <person name="Cantor M.N."/>
            <person name="Hua S.X."/>
        </authorList>
    </citation>
    <scope>NUCLEOTIDE SEQUENCE [LARGE SCALE GENOMIC DNA]</scope>
    <source>
        <strain evidence="1 2">Foug A</strain>
    </source>
</reference>
<evidence type="ECO:0000313" key="1">
    <source>
        <dbReference type="EMBL" id="KIM64077.1"/>
    </source>
</evidence>
<accession>A0A0C3AGQ2</accession>
<dbReference type="EMBL" id="KN822030">
    <property type="protein sequence ID" value="KIM64077.1"/>
    <property type="molecule type" value="Genomic_DNA"/>
</dbReference>